<proteinExistence type="predicted"/>
<dbReference type="Proteomes" id="UP000198639">
    <property type="component" value="Unassembled WGS sequence"/>
</dbReference>
<feature type="transmembrane region" description="Helical" evidence="1">
    <location>
        <begin position="166"/>
        <end position="187"/>
    </location>
</feature>
<sequence>METTCFTNSQIIAILKQAEGGTPIPELCREHDISNATFYKWCAKFGGMVATTDQDDGDLSDMLGELRVLLPSAQLLSAFLITVPFAPGFAAVVAVEKHVFLATFVLSVAALVLFSAPAVQHRLIRPLSNRTRFKHIATRQILAGAGALSLALVLASQLVLSSVLGHTLANLVAGFVAALILALWWVLPKAWRASGRF</sequence>
<dbReference type="OrthoDB" id="5956718at2"/>
<keyword evidence="1" id="KW-0812">Transmembrane</keyword>
<keyword evidence="3" id="KW-1185">Reference proteome</keyword>
<keyword evidence="1" id="KW-1133">Transmembrane helix</keyword>
<feature type="transmembrane region" description="Helical" evidence="1">
    <location>
        <begin position="75"/>
        <end position="93"/>
    </location>
</feature>
<dbReference type="GO" id="GO:0006313">
    <property type="term" value="P:DNA transposition"/>
    <property type="evidence" value="ECO:0007669"/>
    <property type="project" value="InterPro"/>
</dbReference>
<dbReference type="InterPro" id="IPR046291">
    <property type="entry name" value="DUF6328"/>
</dbReference>
<dbReference type="PANTHER" id="PTHR33609">
    <property type="entry name" value="LOW CALCIUM RESPONSE LOCUS PROTEIN S"/>
    <property type="match status" value="1"/>
</dbReference>
<dbReference type="SUPFAM" id="SSF46689">
    <property type="entry name" value="Homeodomain-like"/>
    <property type="match status" value="1"/>
</dbReference>
<reference evidence="3" key="1">
    <citation type="submission" date="2016-10" db="EMBL/GenBank/DDBJ databases">
        <authorList>
            <person name="Varghese N."/>
            <person name="Submissions S."/>
        </authorList>
    </citation>
    <scope>NUCLEOTIDE SEQUENCE [LARGE SCALE GENOMIC DNA]</scope>
    <source>
        <strain evidence="3">CGMCC 1.12041</strain>
    </source>
</reference>
<evidence type="ECO:0000256" key="1">
    <source>
        <dbReference type="SAM" id="Phobius"/>
    </source>
</evidence>
<dbReference type="Pfam" id="PF19853">
    <property type="entry name" value="DUF6328"/>
    <property type="match status" value="1"/>
</dbReference>
<gene>
    <name evidence="2" type="ORF">SAMN05216204_14219</name>
</gene>
<dbReference type="STRING" id="1164594.SAMN05216204_14219"/>
<dbReference type="AlphaFoldDB" id="A0A1I1VUP9"/>
<name>A0A1I1VUP9_9BURK</name>
<accession>A0A1I1VUP9</accession>
<feature type="transmembrane region" description="Helical" evidence="1">
    <location>
        <begin position="140"/>
        <end position="160"/>
    </location>
</feature>
<dbReference type="InterPro" id="IPR009057">
    <property type="entry name" value="Homeodomain-like_sf"/>
</dbReference>
<feature type="transmembrane region" description="Helical" evidence="1">
    <location>
        <begin position="99"/>
        <end position="119"/>
    </location>
</feature>
<dbReference type="EMBL" id="FOLD01000042">
    <property type="protein sequence ID" value="SFD86621.1"/>
    <property type="molecule type" value="Genomic_DNA"/>
</dbReference>
<dbReference type="GO" id="GO:0004803">
    <property type="term" value="F:transposase activity"/>
    <property type="evidence" value="ECO:0007669"/>
    <property type="project" value="InterPro"/>
</dbReference>
<keyword evidence="1" id="KW-0472">Membrane</keyword>
<evidence type="ECO:0000313" key="3">
    <source>
        <dbReference type="Proteomes" id="UP000198639"/>
    </source>
</evidence>
<dbReference type="PANTHER" id="PTHR33609:SF1">
    <property type="entry name" value="TRANSPOSASE"/>
    <property type="match status" value="1"/>
</dbReference>
<dbReference type="GO" id="GO:0003677">
    <property type="term" value="F:DNA binding"/>
    <property type="evidence" value="ECO:0007669"/>
    <property type="project" value="InterPro"/>
</dbReference>
<protein>
    <submittedName>
        <fullName evidence="2">Transposase</fullName>
    </submittedName>
</protein>
<organism evidence="2 3">
    <name type="scientific">Massilia yuzhufengensis</name>
    <dbReference type="NCBI Taxonomy" id="1164594"/>
    <lineage>
        <taxon>Bacteria</taxon>
        <taxon>Pseudomonadati</taxon>
        <taxon>Pseudomonadota</taxon>
        <taxon>Betaproteobacteria</taxon>
        <taxon>Burkholderiales</taxon>
        <taxon>Oxalobacteraceae</taxon>
        <taxon>Telluria group</taxon>
        <taxon>Massilia</taxon>
    </lineage>
</organism>
<dbReference type="InterPro" id="IPR052546">
    <property type="entry name" value="Transposase_8_domain"/>
</dbReference>
<evidence type="ECO:0000313" key="2">
    <source>
        <dbReference type="EMBL" id="SFD86621.1"/>
    </source>
</evidence>